<comment type="subcellular location">
    <subcellularLocation>
        <location evidence="1">Cell membrane</location>
        <topology evidence="1">Multi-pass membrane protein</topology>
    </subcellularLocation>
</comment>
<dbReference type="Pfam" id="PF03591">
    <property type="entry name" value="AzlC"/>
    <property type="match status" value="1"/>
</dbReference>
<comment type="similarity">
    <text evidence="2">Belongs to the AzlC family.</text>
</comment>
<keyword evidence="10" id="KW-1185">Reference proteome</keyword>
<keyword evidence="6 8" id="KW-1133">Transmembrane helix</keyword>
<dbReference type="Proteomes" id="UP001056855">
    <property type="component" value="Plasmid unnamed1"/>
</dbReference>
<dbReference type="KEGG" id="sawl:NGM29_18875"/>
<evidence type="ECO:0000256" key="5">
    <source>
        <dbReference type="ARBA" id="ARBA00022692"/>
    </source>
</evidence>
<name>A0A9E7ND80_9EURY</name>
<feature type="transmembrane region" description="Helical" evidence="8">
    <location>
        <begin position="133"/>
        <end position="155"/>
    </location>
</feature>
<keyword evidence="3" id="KW-0813">Transport</keyword>
<dbReference type="GO" id="GO:0005886">
    <property type="term" value="C:plasma membrane"/>
    <property type="evidence" value="ECO:0007669"/>
    <property type="project" value="UniProtKB-SubCell"/>
</dbReference>
<keyword evidence="9" id="KW-0614">Plasmid</keyword>
<keyword evidence="4" id="KW-1003">Cell membrane</keyword>
<protein>
    <submittedName>
        <fullName evidence="9">AzlC family ABC transporter permease</fullName>
    </submittedName>
</protein>
<keyword evidence="7 8" id="KW-0472">Membrane</keyword>
<dbReference type="GeneID" id="73292155"/>
<evidence type="ECO:0000256" key="6">
    <source>
        <dbReference type="ARBA" id="ARBA00022989"/>
    </source>
</evidence>
<dbReference type="PANTHER" id="PTHR34979">
    <property type="entry name" value="INNER MEMBRANE PROTEIN YGAZ"/>
    <property type="match status" value="1"/>
</dbReference>
<accession>A0A9E7ND80</accession>
<dbReference type="PANTHER" id="PTHR34979:SF1">
    <property type="entry name" value="INNER MEMBRANE PROTEIN YGAZ"/>
    <property type="match status" value="1"/>
</dbReference>
<evidence type="ECO:0000256" key="7">
    <source>
        <dbReference type="ARBA" id="ARBA00023136"/>
    </source>
</evidence>
<feature type="transmembrane region" description="Helical" evidence="8">
    <location>
        <begin position="66"/>
        <end position="83"/>
    </location>
</feature>
<evidence type="ECO:0000256" key="1">
    <source>
        <dbReference type="ARBA" id="ARBA00004651"/>
    </source>
</evidence>
<evidence type="ECO:0000256" key="8">
    <source>
        <dbReference type="SAM" id="Phobius"/>
    </source>
</evidence>
<dbReference type="AlphaFoldDB" id="A0A9E7ND80"/>
<dbReference type="InterPro" id="IPR011606">
    <property type="entry name" value="Brnchd-chn_aa_trnsp_permease"/>
</dbReference>
<proteinExistence type="inferred from homology"/>
<gene>
    <name evidence="9" type="ORF">NGM29_18875</name>
</gene>
<evidence type="ECO:0000256" key="2">
    <source>
        <dbReference type="ARBA" id="ARBA00010735"/>
    </source>
</evidence>
<feature type="transmembrane region" description="Helical" evidence="8">
    <location>
        <begin position="188"/>
        <end position="221"/>
    </location>
</feature>
<evidence type="ECO:0000313" key="9">
    <source>
        <dbReference type="EMBL" id="UTF55755.1"/>
    </source>
</evidence>
<evidence type="ECO:0000256" key="4">
    <source>
        <dbReference type="ARBA" id="ARBA00022475"/>
    </source>
</evidence>
<feature type="transmembrane region" description="Helical" evidence="8">
    <location>
        <begin position="12"/>
        <end position="33"/>
    </location>
</feature>
<dbReference type="EMBL" id="CP100356">
    <property type="protein sequence ID" value="UTF55755.1"/>
    <property type="molecule type" value="Genomic_DNA"/>
</dbReference>
<reference evidence="9" key="1">
    <citation type="submission" date="2022-06" db="EMBL/GenBank/DDBJ databases">
        <title>Diverse halophilic archaea isolated from saline environments.</title>
        <authorList>
            <person name="Cui H.-L."/>
        </authorList>
    </citation>
    <scope>NUCLEOTIDE SEQUENCE</scope>
    <source>
        <strain evidence="9">WLHS1</strain>
        <plasmid evidence="9">unnamed1</plasmid>
    </source>
</reference>
<evidence type="ECO:0000313" key="10">
    <source>
        <dbReference type="Proteomes" id="UP001056855"/>
    </source>
</evidence>
<dbReference type="RefSeq" id="WP_254161104.1">
    <property type="nucleotide sequence ID" value="NZ_CP100356.1"/>
</dbReference>
<sequence>MSARTDFVDGLRACAPLMLGMVPFAIITGVTAVNVGISPILAVAMSVVVFAGAAQLAAIDLIGQSAPIVVVVFTAIIVNLRFMMYSASIAPYLSRYSTLSKWFSAYVLTDLAYALSVTEFAETTPDERSRKWFYLGTAMMLWITWQVGTVVGVLLGANVPAGLSLEFAIPLTFMALLFPVLKGRPTAITALVAGFFAVITDPLPFNLGLVVAAGIGILVGVTVECLNGEFPSTQEFDDATDGGESA</sequence>
<geneLocation type="plasmid" evidence="9 10">
    <name>unnamed1</name>
</geneLocation>
<dbReference type="GO" id="GO:1903785">
    <property type="term" value="P:L-valine transmembrane transport"/>
    <property type="evidence" value="ECO:0007669"/>
    <property type="project" value="TreeGrafter"/>
</dbReference>
<feature type="transmembrane region" description="Helical" evidence="8">
    <location>
        <begin position="161"/>
        <end position="181"/>
    </location>
</feature>
<keyword evidence="5 8" id="KW-0812">Transmembrane</keyword>
<organism evidence="9 10">
    <name type="scientific">Natronosalvus rutilus</name>
    <dbReference type="NCBI Taxonomy" id="2953753"/>
    <lineage>
        <taxon>Archaea</taxon>
        <taxon>Methanobacteriati</taxon>
        <taxon>Methanobacteriota</taxon>
        <taxon>Stenosarchaea group</taxon>
        <taxon>Halobacteria</taxon>
        <taxon>Halobacteriales</taxon>
        <taxon>Natrialbaceae</taxon>
        <taxon>Natronosalvus</taxon>
    </lineage>
</organism>
<evidence type="ECO:0000256" key="3">
    <source>
        <dbReference type="ARBA" id="ARBA00022448"/>
    </source>
</evidence>